<dbReference type="Gene3D" id="3.60.10.10">
    <property type="entry name" value="Endonuclease/exonuclease/phosphatase"/>
    <property type="match status" value="1"/>
</dbReference>
<reference evidence="4" key="1">
    <citation type="journal article" date="2013" name="Nature">
        <title>Pan genome of the phytoplankton Emiliania underpins its global distribution.</title>
        <authorList>
            <person name="Read B.A."/>
            <person name="Kegel J."/>
            <person name="Klute M.J."/>
            <person name="Kuo A."/>
            <person name="Lefebvre S.C."/>
            <person name="Maumus F."/>
            <person name="Mayer C."/>
            <person name="Miller J."/>
            <person name="Monier A."/>
            <person name="Salamov A."/>
            <person name="Young J."/>
            <person name="Aguilar M."/>
            <person name="Claverie J.M."/>
            <person name="Frickenhaus S."/>
            <person name="Gonzalez K."/>
            <person name="Herman E.K."/>
            <person name="Lin Y.C."/>
            <person name="Napier J."/>
            <person name="Ogata H."/>
            <person name="Sarno A.F."/>
            <person name="Shmutz J."/>
            <person name="Schroeder D."/>
            <person name="de Vargas C."/>
            <person name="Verret F."/>
            <person name="von Dassow P."/>
            <person name="Valentin K."/>
            <person name="Van de Peer Y."/>
            <person name="Wheeler G."/>
            <person name="Dacks J.B."/>
            <person name="Delwiche C.F."/>
            <person name="Dyhrman S.T."/>
            <person name="Glockner G."/>
            <person name="John U."/>
            <person name="Richards T."/>
            <person name="Worden A.Z."/>
            <person name="Zhang X."/>
            <person name="Grigoriev I.V."/>
            <person name="Allen A.E."/>
            <person name="Bidle K."/>
            <person name="Borodovsky M."/>
            <person name="Bowler C."/>
            <person name="Brownlee C."/>
            <person name="Cock J.M."/>
            <person name="Elias M."/>
            <person name="Gladyshev V.N."/>
            <person name="Groth M."/>
            <person name="Guda C."/>
            <person name="Hadaegh A."/>
            <person name="Iglesias-Rodriguez M.D."/>
            <person name="Jenkins J."/>
            <person name="Jones B.M."/>
            <person name="Lawson T."/>
            <person name="Leese F."/>
            <person name="Lindquist E."/>
            <person name="Lobanov A."/>
            <person name="Lomsadze A."/>
            <person name="Malik S.B."/>
            <person name="Marsh M.E."/>
            <person name="Mackinder L."/>
            <person name="Mock T."/>
            <person name="Mueller-Roeber B."/>
            <person name="Pagarete A."/>
            <person name="Parker M."/>
            <person name="Probert I."/>
            <person name="Quesneville H."/>
            <person name="Raines C."/>
            <person name="Rensing S.A."/>
            <person name="Riano-Pachon D.M."/>
            <person name="Richier S."/>
            <person name="Rokitta S."/>
            <person name="Shiraiwa Y."/>
            <person name="Soanes D.M."/>
            <person name="van der Giezen M."/>
            <person name="Wahlund T.M."/>
            <person name="Williams B."/>
            <person name="Wilson W."/>
            <person name="Wolfe G."/>
            <person name="Wurch L.L."/>
        </authorList>
    </citation>
    <scope>NUCLEOTIDE SEQUENCE</scope>
</reference>
<reference evidence="3" key="2">
    <citation type="submission" date="2024-10" db="UniProtKB">
        <authorList>
            <consortium name="EnsemblProtists"/>
        </authorList>
    </citation>
    <scope>IDENTIFICATION</scope>
</reference>
<dbReference type="RefSeq" id="XP_005774124.1">
    <property type="nucleotide sequence ID" value="XM_005774067.1"/>
</dbReference>
<proteinExistence type="predicted"/>
<name>A0A0D3JDW0_EMIH1</name>
<dbReference type="Pfam" id="PF22669">
    <property type="entry name" value="Exo_endo_phos2"/>
    <property type="match status" value="1"/>
</dbReference>
<protein>
    <recommendedName>
        <fullName evidence="2">Inositol polyphosphate-related phosphatase domain-containing protein</fullName>
    </recommendedName>
</protein>
<dbReference type="EnsemblProtists" id="EOD21695">
    <property type="protein sequence ID" value="EOD21695"/>
    <property type="gene ID" value="EMIHUDRAFT_101535"/>
</dbReference>
<organism evidence="3 4">
    <name type="scientific">Emiliania huxleyi (strain CCMP1516)</name>
    <dbReference type="NCBI Taxonomy" id="280463"/>
    <lineage>
        <taxon>Eukaryota</taxon>
        <taxon>Haptista</taxon>
        <taxon>Haptophyta</taxon>
        <taxon>Prymnesiophyceae</taxon>
        <taxon>Isochrysidales</taxon>
        <taxon>Noelaerhabdaceae</taxon>
        <taxon>Emiliania</taxon>
    </lineage>
</organism>
<evidence type="ECO:0000313" key="4">
    <source>
        <dbReference type="Proteomes" id="UP000013827"/>
    </source>
</evidence>
<dbReference type="GO" id="GO:0004439">
    <property type="term" value="F:phosphatidylinositol-4,5-bisphosphate 5-phosphatase activity"/>
    <property type="evidence" value="ECO:0007669"/>
    <property type="project" value="TreeGrafter"/>
</dbReference>
<dbReference type="PANTHER" id="PTHR11200">
    <property type="entry name" value="INOSITOL 5-PHOSPHATASE"/>
    <property type="match status" value="1"/>
</dbReference>
<dbReference type="Proteomes" id="UP000013827">
    <property type="component" value="Unassembled WGS sequence"/>
</dbReference>
<feature type="domain" description="Inositol polyphosphate-related phosphatase" evidence="2">
    <location>
        <begin position="242"/>
        <end position="337"/>
    </location>
</feature>
<keyword evidence="4" id="KW-1185">Reference proteome</keyword>
<dbReference type="PaxDb" id="2903-EOD21695"/>
<evidence type="ECO:0000313" key="3">
    <source>
        <dbReference type="EnsemblProtists" id="EOD21695"/>
    </source>
</evidence>
<dbReference type="InterPro" id="IPR046985">
    <property type="entry name" value="IP5"/>
</dbReference>
<dbReference type="eggNOG" id="KOG0565">
    <property type="taxonomic scope" value="Eukaryota"/>
</dbReference>
<dbReference type="STRING" id="2903.R1E4E8"/>
<dbReference type="KEGG" id="ehx:EMIHUDRAFT_101535"/>
<dbReference type="InterPro" id="IPR036691">
    <property type="entry name" value="Endo/exonu/phosph_ase_sf"/>
</dbReference>
<dbReference type="AlphaFoldDB" id="A0A0D3JDW0"/>
<dbReference type="HOGENOM" id="CLU_370259_0_0_1"/>
<dbReference type="InterPro" id="IPR000300">
    <property type="entry name" value="IPPc"/>
</dbReference>
<feature type="region of interest" description="Disordered" evidence="1">
    <location>
        <begin position="275"/>
        <end position="305"/>
    </location>
</feature>
<dbReference type="GO" id="GO:0046856">
    <property type="term" value="P:phosphatidylinositol dephosphorylation"/>
    <property type="evidence" value="ECO:0007669"/>
    <property type="project" value="InterPro"/>
</dbReference>
<sequence>MGRFHVRVRSWGEKHGQFRASTRTSEAHCCDDAAAASSLALPLPDSSLPCHVAGAADGSLEVYRTLKVNRAGLRKSRLLIIDDPAGVIRQLKPDGSVKFETPVASVASVERTAGSHGVVLGCIDGARLCRRQYEFATGLERESFVFALSSSMRCLGLAAPAARASPVTRVLVATWNMGGAPPPRGALSKWLGDTDAALVAVGVQEAPGYRATGIGHVYGNKGAVGVALRLAGDSRGGLELSDRFDHCFLFGDLNYRVDAPFQVAAEHAMRIAASPPPHGPTAPPDSGVGCAIGTPHEAAEGGTSDQLRREAADGRCAHGFCEPRIGFAPTYRWEDHTPLRAAFEVAPSAADAHNAECPPCSPCRADEGRAELASRGASCAGTLAHFAEDSAAPHGRRRALADARAVASGAGRGVARAFEQPDRASEALTLRLEDVELQLSGAACAALLAAAPADEAVPLSLSLHGELLDQPRKESAAEARGGWSADSPIRFEPNAAPVRTFAVRPAQLRRRPLLLALRSGRCKRDGEVKKHSSGALLGQGAVPLDGLLPGAPLPFRVTLLRQGRQRLRRLHRSHVLQCAALHDAQKYISQHLHGFVLTIFVGLITSTQLSHILFRVMSPWLATTKWGLLASTQSNNSSASWAIGFTIRATSPPSRARGCLCSEDARRRSAESSATEPCSGDSPLPVTETQPLSEMDFVWERASTRVRSARSWASDSLWRDFLLRNLICCHKRPSFVIRCNVLQEAPKANSDA</sequence>
<dbReference type="GeneID" id="17267202"/>
<accession>A0A0D3JDW0</accession>
<dbReference type="SUPFAM" id="SSF56219">
    <property type="entry name" value="DNase I-like"/>
    <property type="match status" value="1"/>
</dbReference>
<evidence type="ECO:0000256" key="1">
    <source>
        <dbReference type="SAM" id="MobiDB-lite"/>
    </source>
</evidence>
<evidence type="ECO:0000259" key="2">
    <source>
        <dbReference type="Pfam" id="PF22669"/>
    </source>
</evidence>